<dbReference type="Gramene" id="TraesCS1D03G0933400.1">
    <property type="protein sequence ID" value="TraesCS1D03G0933400.1.CDS1"/>
    <property type="gene ID" value="TraesCS1D03G0933400"/>
</dbReference>
<evidence type="ECO:0000256" key="8">
    <source>
        <dbReference type="SAM" id="SignalP"/>
    </source>
</evidence>
<organism evidence="9">
    <name type="scientific">Triticum aestivum</name>
    <name type="common">Wheat</name>
    <dbReference type="NCBI Taxonomy" id="4565"/>
    <lineage>
        <taxon>Eukaryota</taxon>
        <taxon>Viridiplantae</taxon>
        <taxon>Streptophyta</taxon>
        <taxon>Embryophyta</taxon>
        <taxon>Tracheophyta</taxon>
        <taxon>Spermatophyta</taxon>
        <taxon>Magnoliopsida</taxon>
        <taxon>Liliopsida</taxon>
        <taxon>Poales</taxon>
        <taxon>Poaceae</taxon>
        <taxon>BOP clade</taxon>
        <taxon>Pooideae</taxon>
        <taxon>Triticodae</taxon>
        <taxon>Triticeae</taxon>
        <taxon>Triticinae</taxon>
        <taxon>Triticum</taxon>
    </lineage>
</organism>
<comment type="similarity">
    <text evidence="2">Belongs to the CLV3/ESR signal peptide family.</text>
</comment>
<evidence type="ECO:0000256" key="2">
    <source>
        <dbReference type="ARBA" id="ARBA00005416"/>
    </source>
</evidence>
<reference evidence="9" key="2">
    <citation type="submission" date="2018-10" db="UniProtKB">
        <authorList>
            <consortium name="EnsemblPlants"/>
        </authorList>
    </citation>
    <scope>IDENTIFICATION</scope>
</reference>
<evidence type="ECO:0000256" key="4">
    <source>
        <dbReference type="ARBA" id="ARBA00022729"/>
    </source>
</evidence>
<name>A0A3B6A2J4_WHEAT</name>
<keyword evidence="4 8" id="KW-0732">Signal</keyword>
<dbReference type="GO" id="GO:0033612">
    <property type="term" value="F:receptor serine/threonine kinase binding"/>
    <property type="evidence" value="ECO:0000318"/>
    <property type="project" value="GO_Central"/>
</dbReference>
<dbReference type="Gramene" id="TraesCS1D02G401300.1">
    <property type="protein sequence ID" value="TraesCS1D02G401300.1.cds1"/>
    <property type="gene ID" value="TraesCS1D02G401300"/>
</dbReference>
<comment type="subcellular location">
    <subcellularLocation>
        <location evidence="1">Secreted</location>
    </subcellularLocation>
</comment>
<evidence type="ECO:0000256" key="1">
    <source>
        <dbReference type="ARBA" id="ARBA00004613"/>
    </source>
</evidence>
<dbReference type="Gramene" id="TraesCAD_scaffold_018787_01G000600.1">
    <property type="protein sequence ID" value="TraesCAD_scaffold_018787_01G000600.1"/>
    <property type="gene ID" value="TraesCAD_scaffold_018787_01G000600"/>
</dbReference>
<evidence type="ECO:0000256" key="5">
    <source>
        <dbReference type="ARBA" id="ARBA00023180"/>
    </source>
</evidence>
<feature type="signal peptide" evidence="8">
    <location>
        <begin position="1"/>
        <end position="29"/>
    </location>
</feature>
<keyword evidence="3" id="KW-0964">Secreted</keyword>
<evidence type="ECO:0000256" key="3">
    <source>
        <dbReference type="ARBA" id="ARBA00022525"/>
    </source>
</evidence>
<dbReference type="PANTHER" id="PTHR33869:SF5">
    <property type="entry name" value="CLAVATA3_ESR (CLE)-RELATED PROTEIN 4"/>
    <property type="match status" value="1"/>
</dbReference>
<dbReference type="InterPro" id="IPR039616">
    <property type="entry name" value="CLE1-4"/>
</dbReference>
<proteinExistence type="inferred from homology"/>
<dbReference type="Proteomes" id="UP000019116">
    <property type="component" value="Chromosome 1D"/>
</dbReference>
<accession>A0A3B6A2J4</accession>
<keyword evidence="6" id="KW-0379">Hydroxylation</keyword>
<keyword evidence="5" id="KW-0325">Glycoprotein</keyword>
<evidence type="ECO:0000313" key="9">
    <source>
        <dbReference type="EnsemblPlants" id="TraesCS1D02G401300.1.cds1"/>
    </source>
</evidence>
<protein>
    <submittedName>
        <fullName evidence="9">Uncharacterized protein</fullName>
    </submittedName>
</protein>
<dbReference type="AlphaFoldDB" id="A0A3B6A2J4"/>
<dbReference type="PANTHER" id="PTHR33869">
    <property type="entry name" value="CLAVATA3/ESR (CLE)-RELATED PROTEIN 3"/>
    <property type="match status" value="1"/>
</dbReference>
<feature type="chain" id="PRO_5043170951" evidence="8">
    <location>
        <begin position="30"/>
        <end position="90"/>
    </location>
</feature>
<dbReference type="Gramene" id="TraesCLE_scaffold_019452_01G000900.1">
    <property type="protein sequence ID" value="TraesCLE_scaffold_019452_01G000900.1"/>
    <property type="gene ID" value="TraesCLE_scaffold_019452_01G000900"/>
</dbReference>
<sequence>MAMAKACVVCRVVLVVCALLLLSSTFVVAEATFGQLDHGRKATVAATAMATRRFVRKLLREEVVQADDDGVVDIGGSKRKSPGGPDPQHH</sequence>
<dbReference type="EnsemblPlants" id="TraesCS1D02G401300.1">
    <property type="protein sequence ID" value="TraesCS1D02G401300.1.cds1"/>
    <property type="gene ID" value="TraesCS1D02G401300"/>
</dbReference>
<dbReference type="Gramene" id="TraesROB_scaffold_045776_01G000600.1">
    <property type="protein sequence ID" value="TraesROB_scaffold_045776_01G000600.1"/>
    <property type="gene ID" value="TraesROB_scaffold_045776_01G000600"/>
</dbReference>
<dbReference type="SMR" id="A0A3B6A2J4"/>
<evidence type="ECO:0000256" key="7">
    <source>
        <dbReference type="SAM" id="MobiDB-lite"/>
    </source>
</evidence>
<evidence type="ECO:0000313" key="10">
    <source>
        <dbReference type="Proteomes" id="UP000019116"/>
    </source>
</evidence>
<dbReference type="GO" id="GO:0005576">
    <property type="term" value="C:extracellular region"/>
    <property type="evidence" value="ECO:0007669"/>
    <property type="project" value="UniProtKB-SubCell"/>
</dbReference>
<dbReference type="OrthoDB" id="686857at2759"/>
<feature type="region of interest" description="Disordered" evidence="7">
    <location>
        <begin position="70"/>
        <end position="90"/>
    </location>
</feature>
<keyword evidence="10" id="KW-1185">Reference proteome</keyword>
<reference evidence="9" key="1">
    <citation type="submission" date="2018-08" db="EMBL/GenBank/DDBJ databases">
        <authorList>
            <person name="Rossello M."/>
        </authorList>
    </citation>
    <scope>NUCLEOTIDE SEQUENCE [LARGE SCALE GENOMIC DNA]</scope>
    <source>
        <strain evidence="9">cv. Chinese Spring</strain>
    </source>
</reference>
<evidence type="ECO:0000256" key="6">
    <source>
        <dbReference type="ARBA" id="ARBA00023278"/>
    </source>
</evidence>
<dbReference type="Gramene" id="TraesRN1D0100987600.1">
    <property type="protein sequence ID" value="TraesRN1D0100987600.1"/>
    <property type="gene ID" value="TraesRN1D0100987600"/>
</dbReference>
<dbReference type="Gramene" id="TraesWEE_scaffold_014653_01G000600.1">
    <property type="protein sequence ID" value="TraesWEE_scaffold_014653_01G000600.1"/>
    <property type="gene ID" value="TraesWEE_scaffold_014653_01G000600"/>
</dbReference>